<reference evidence="3 4" key="1">
    <citation type="submission" date="2019-09" db="EMBL/GenBank/DDBJ databases">
        <authorList>
            <person name="Brejova B."/>
        </authorList>
    </citation>
    <scope>NUCLEOTIDE SEQUENCE [LARGE SCALE GENOMIC DNA]</scope>
</reference>
<dbReference type="InterPro" id="IPR029047">
    <property type="entry name" value="HSP70_peptide-bd_sf"/>
</dbReference>
<dbReference type="Gene3D" id="2.60.34.10">
    <property type="entry name" value="Substrate Binding Domain Of DNAk, Chain A, domain 1"/>
    <property type="match status" value="1"/>
</dbReference>
<dbReference type="GeneID" id="43581512"/>
<dbReference type="PANTHER" id="PTHR19375">
    <property type="entry name" value="HEAT SHOCK PROTEIN 70KDA"/>
    <property type="match status" value="1"/>
</dbReference>
<dbReference type="GO" id="GO:0140662">
    <property type="term" value="F:ATP-dependent protein folding chaperone"/>
    <property type="evidence" value="ECO:0007669"/>
    <property type="project" value="InterPro"/>
</dbReference>
<gene>
    <name evidence="3" type="ORF">SAPINGB_P002694</name>
</gene>
<dbReference type="AlphaFoldDB" id="A0A5E8BF95"/>
<dbReference type="GO" id="GO:0005524">
    <property type="term" value="F:ATP binding"/>
    <property type="evidence" value="ECO:0007669"/>
    <property type="project" value="UniProtKB-KW"/>
</dbReference>
<dbReference type="Pfam" id="PF00012">
    <property type="entry name" value="HSP70"/>
    <property type="match status" value="1"/>
</dbReference>
<evidence type="ECO:0000313" key="4">
    <source>
        <dbReference type="Proteomes" id="UP000398389"/>
    </source>
</evidence>
<dbReference type="InterPro" id="IPR018181">
    <property type="entry name" value="Heat_shock_70_CS"/>
</dbReference>
<accession>A0A5E8BF95</accession>
<dbReference type="SUPFAM" id="SSF100920">
    <property type="entry name" value="Heat shock protein 70kD (HSP70), peptide-binding domain"/>
    <property type="match status" value="1"/>
</dbReference>
<dbReference type="InterPro" id="IPR013126">
    <property type="entry name" value="Hsp_70_fam"/>
</dbReference>
<name>A0A5E8BF95_9ASCO</name>
<dbReference type="Gene3D" id="3.90.640.10">
    <property type="entry name" value="Actin, Chain A, domain 4"/>
    <property type="match status" value="1"/>
</dbReference>
<dbReference type="RefSeq" id="XP_031853303.1">
    <property type="nucleotide sequence ID" value="XM_031997412.1"/>
</dbReference>
<sequence length="496" mass="55491">MAQDQEYALGIDLGTTNCCAAYCWYTNKLNFKIIEHGDCSPLLPSIVTYSSKNGEPSVGNKGGLVEFPETTIINSKRFIGLSFNDPGVVNDSKFLPYKTINRDDKVGFELTFNNNKDKLIFTPTEIATQLLREIKNNADNTLNKNFTKAVVTVPAYFNNNQRNETKLAAKRAGFNEVYILDEPVAAALAYGYETDFDTDSDCNLLVFDLGGGTFDVSIVCVKNGDEYEVLAKTGDSHLGGTDFDHCLFEYFKNDLNKKHRIDVTSNNIYKTKLLNACEKAKINLSKNKKAEFDIQFGSYCCTLEITRDIFEKICQKEFEKTKETIDEALKLANIESSSINHIILVGCSSSIPYISKSILREKFTNSKISNDVNPAEVVARGAAQKAAFISGNIHGNISEIKIRNKTSLSFGVSVVHGKFFCIVPKNTEYPIEQSKVFQTVMDNQQQLRLSIYQGERPYARNNYFLGSIRISVTPLPESQAKATLRYLIESTILLNI</sequence>
<protein>
    <recommendedName>
        <fullName evidence="5">Heat shock protein 70</fullName>
    </recommendedName>
</protein>
<keyword evidence="2" id="KW-0067">ATP-binding</keyword>
<dbReference type="SUPFAM" id="SSF53067">
    <property type="entry name" value="Actin-like ATPase domain"/>
    <property type="match status" value="2"/>
</dbReference>
<dbReference type="InterPro" id="IPR043129">
    <property type="entry name" value="ATPase_NBD"/>
</dbReference>
<dbReference type="PROSITE" id="PS00297">
    <property type="entry name" value="HSP70_1"/>
    <property type="match status" value="1"/>
</dbReference>
<dbReference type="Gene3D" id="3.30.420.40">
    <property type="match status" value="2"/>
</dbReference>
<evidence type="ECO:0000313" key="3">
    <source>
        <dbReference type="EMBL" id="VVT50294.1"/>
    </source>
</evidence>
<dbReference type="PROSITE" id="PS00329">
    <property type="entry name" value="HSP70_2"/>
    <property type="match status" value="1"/>
</dbReference>
<proteinExistence type="predicted"/>
<dbReference type="PRINTS" id="PR00301">
    <property type="entry name" value="HEATSHOCK70"/>
</dbReference>
<dbReference type="FunFam" id="3.90.640.10:FF:000029">
    <property type="entry name" value="Heat shock protein 110"/>
    <property type="match status" value="1"/>
</dbReference>
<organism evidence="3 4">
    <name type="scientific">Magnusiomyces paraingens</name>
    <dbReference type="NCBI Taxonomy" id="2606893"/>
    <lineage>
        <taxon>Eukaryota</taxon>
        <taxon>Fungi</taxon>
        <taxon>Dikarya</taxon>
        <taxon>Ascomycota</taxon>
        <taxon>Saccharomycotina</taxon>
        <taxon>Dipodascomycetes</taxon>
        <taxon>Dipodascales</taxon>
        <taxon>Dipodascaceae</taxon>
        <taxon>Magnusiomyces</taxon>
    </lineage>
</organism>
<evidence type="ECO:0008006" key="5">
    <source>
        <dbReference type="Google" id="ProtNLM"/>
    </source>
</evidence>
<dbReference type="Proteomes" id="UP000398389">
    <property type="component" value="Unassembled WGS sequence"/>
</dbReference>
<keyword evidence="4" id="KW-1185">Reference proteome</keyword>
<keyword evidence="1" id="KW-0547">Nucleotide-binding</keyword>
<evidence type="ECO:0000256" key="2">
    <source>
        <dbReference type="ARBA" id="ARBA00022840"/>
    </source>
</evidence>
<dbReference type="EMBL" id="CABVLU010000002">
    <property type="protein sequence ID" value="VVT50294.1"/>
    <property type="molecule type" value="Genomic_DNA"/>
</dbReference>
<evidence type="ECO:0000256" key="1">
    <source>
        <dbReference type="ARBA" id="ARBA00022741"/>
    </source>
</evidence>
<dbReference type="OrthoDB" id="2401965at2759"/>